<evidence type="ECO:0000313" key="3">
    <source>
        <dbReference type="EMBL" id="QIM19258.1"/>
    </source>
</evidence>
<feature type="domain" description="SLH" evidence="2">
    <location>
        <begin position="635"/>
        <end position="698"/>
    </location>
</feature>
<keyword evidence="4" id="KW-1185">Reference proteome</keyword>
<organism evidence="3 4">
    <name type="scientific">Leucobacter coleopterorum</name>
    <dbReference type="NCBI Taxonomy" id="2714933"/>
    <lineage>
        <taxon>Bacteria</taxon>
        <taxon>Bacillati</taxon>
        <taxon>Actinomycetota</taxon>
        <taxon>Actinomycetes</taxon>
        <taxon>Micrococcales</taxon>
        <taxon>Microbacteriaceae</taxon>
        <taxon>Leucobacter</taxon>
    </lineage>
</organism>
<evidence type="ECO:0000313" key="4">
    <source>
        <dbReference type="Proteomes" id="UP000503441"/>
    </source>
</evidence>
<dbReference type="Proteomes" id="UP000503441">
    <property type="component" value="Chromosome"/>
</dbReference>
<feature type="chain" id="PRO_5045462313" description="SLH domain-containing protein" evidence="1">
    <location>
        <begin position="27"/>
        <end position="755"/>
    </location>
</feature>
<feature type="domain" description="SLH" evidence="2">
    <location>
        <begin position="566"/>
        <end position="633"/>
    </location>
</feature>
<dbReference type="InterPro" id="IPR001119">
    <property type="entry name" value="SLH_dom"/>
</dbReference>
<dbReference type="InterPro" id="IPR007331">
    <property type="entry name" value="Htaa"/>
</dbReference>
<feature type="signal peptide" evidence="1">
    <location>
        <begin position="1"/>
        <end position="26"/>
    </location>
</feature>
<dbReference type="Pfam" id="PF00395">
    <property type="entry name" value="SLH"/>
    <property type="match status" value="2"/>
</dbReference>
<dbReference type="PROSITE" id="PS51272">
    <property type="entry name" value="SLH"/>
    <property type="match status" value="2"/>
</dbReference>
<accession>A0ABX6JY65</accession>
<proteinExistence type="predicted"/>
<reference evidence="3 4" key="1">
    <citation type="submission" date="2020-03" db="EMBL/GenBank/DDBJ databases">
        <title>Leucobacter sp. nov., isolated from beetles.</title>
        <authorList>
            <person name="Hyun D.-W."/>
            <person name="Bae J.-W."/>
        </authorList>
    </citation>
    <scope>NUCLEOTIDE SEQUENCE [LARGE SCALE GENOMIC DNA]</scope>
    <source>
        <strain evidence="3 4">HDW9A</strain>
    </source>
</reference>
<evidence type="ECO:0000256" key="1">
    <source>
        <dbReference type="SAM" id="SignalP"/>
    </source>
</evidence>
<protein>
    <recommendedName>
        <fullName evidence="2">SLH domain-containing protein</fullName>
    </recommendedName>
</protein>
<sequence>MSLLATITAALVVASGLGFAPAAANAVDPAVQTATLNWGVKSSFAGYIKGSIAHGTVTNLGTTTGQFDWANGTGSAASDGSSFDVSFGAGNGMHFLGHEIDGLNALDMQFTNPRVKLTSATTADLFLDVKSRKFEGLTSVSDEFFEQAGVRFATVTLPAPTENGSNLTWANAATELTPEGFDAFGGFYEAGTALDPLTLTVSNWAPALEVFLADGTTPVGNSVVHAGDKLVVKATGFDPTANVGGRGVPIPNTLPQGSYVVFGHFASSWKPSSGAASATRKVGAQGWALTSATVDAVPAQYQTTIRNQWVQLGSDGSFAWEVTLKNPTELAAGGAYGIYTYGAGGVNNASQELGVALNYDPSQRTTTALAVAPANAATIGTSTKLTATVAAGEGVPAGTVAFFNGTTQVGQTQTLNAGSASVTVSNLPAGPAKLRAKFTPADATAFAASESSVSAFQVNKIASSVALGIAVAVPSGAGSGESHESVYANVSVASGAKAAGTVTLFSGKQQIGTPKKVDQDGFAYLPSDLLKAGTHSLTAKFTPSDSAKIAGSTSKAISFKVDAPSSKIIFTDVNKNDKFYKEISWMASSGLSTGTKQANGTYLYKPTDAVSREAMAAFLYREAKANYKGPKVSPFADVKPGDKFYNEIAWMYKQGISTGTKQPSGKPLYKAKDGISREAMAAFMYRIDTKAKPKAPATSPFADVKTSDKFYKEIAWMYSTKLSTGTKQASGKPRYEAKSNVSRSAMAAFLYRKAH</sequence>
<name>A0ABX6JY65_9MICO</name>
<keyword evidence="1" id="KW-0732">Signal</keyword>
<dbReference type="Pfam" id="PF04213">
    <property type="entry name" value="HtaA"/>
    <property type="match status" value="1"/>
</dbReference>
<dbReference type="Pfam" id="PF16640">
    <property type="entry name" value="Big_3_5"/>
    <property type="match status" value="2"/>
</dbReference>
<dbReference type="Gene3D" id="2.60.40.10">
    <property type="entry name" value="Immunoglobulins"/>
    <property type="match status" value="2"/>
</dbReference>
<dbReference type="RefSeq" id="WP_166331502.1">
    <property type="nucleotide sequence ID" value="NZ_CP049933.1"/>
</dbReference>
<gene>
    <name evidence="3" type="ORF">G7066_13040</name>
</gene>
<dbReference type="InterPro" id="IPR013783">
    <property type="entry name" value="Ig-like_fold"/>
</dbReference>
<evidence type="ECO:0000259" key="2">
    <source>
        <dbReference type="PROSITE" id="PS51272"/>
    </source>
</evidence>
<dbReference type="EMBL" id="CP049933">
    <property type="protein sequence ID" value="QIM19258.1"/>
    <property type="molecule type" value="Genomic_DNA"/>
</dbReference>
<dbReference type="InterPro" id="IPR032109">
    <property type="entry name" value="Big_3_5"/>
</dbReference>